<evidence type="ECO:0000313" key="4">
    <source>
        <dbReference type="Proteomes" id="UP000663891"/>
    </source>
</evidence>
<protein>
    <submittedName>
        <fullName evidence="2">Uncharacterized protein</fullName>
    </submittedName>
</protein>
<evidence type="ECO:0000313" key="3">
    <source>
        <dbReference type="EMBL" id="CAF4010929.1"/>
    </source>
</evidence>
<reference evidence="2" key="1">
    <citation type="submission" date="2021-02" db="EMBL/GenBank/DDBJ databases">
        <authorList>
            <person name="Nowell W R."/>
        </authorList>
    </citation>
    <scope>NUCLEOTIDE SEQUENCE</scope>
</reference>
<dbReference type="EMBL" id="CAJOAY010003239">
    <property type="protein sequence ID" value="CAF4010929.1"/>
    <property type="molecule type" value="Genomic_DNA"/>
</dbReference>
<proteinExistence type="predicted"/>
<accession>A0A815S938</accession>
<feature type="region of interest" description="Disordered" evidence="1">
    <location>
        <begin position="55"/>
        <end position="145"/>
    </location>
</feature>
<gene>
    <name evidence="3" type="ORF">OKA104_LOCUS30364</name>
    <name evidence="2" type="ORF">VCS650_LOCUS41494</name>
</gene>
<sequence length="333" mass="40690">MNVNNSQVSHNPVESLSDNTENESNIDHLLFVETITTSQTPSISVNMTNMIPSQRTTVTNTSEHNNPSPRREARRRRRQRYRQRRRERREALRQQQIQQRRQQQQVQQQRQQQQVQQQRRQRNAQQRPQPRHYPGQNSQRQQERYPRWADHLRQWGLQWGFQQNRRQQRQNYYDNELYPSDPMEEPMDEIYNEPLIEAYMWETMDPKERWEQEQINELEEIHVVDPPEQLTFMQDELEQEEQIAHIELLQEDEEQIQLEQWEQHGTIEIQDPYILAYISQLEDEIQQLRQMDALQTMDNEMIEEPNQERTDQEILQIEECDALVLQSQIMNEH</sequence>
<dbReference type="Proteomes" id="UP000663891">
    <property type="component" value="Unassembled WGS sequence"/>
</dbReference>
<name>A0A815S938_9BILA</name>
<dbReference type="Proteomes" id="UP000663881">
    <property type="component" value="Unassembled WGS sequence"/>
</dbReference>
<dbReference type="EMBL" id="CAJNON010001815">
    <property type="protein sequence ID" value="CAF1487048.1"/>
    <property type="molecule type" value="Genomic_DNA"/>
</dbReference>
<feature type="region of interest" description="Disordered" evidence="1">
    <location>
        <begin position="1"/>
        <end position="21"/>
    </location>
</feature>
<evidence type="ECO:0000256" key="1">
    <source>
        <dbReference type="SAM" id="MobiDB-lite"/>
    </source>
</evidence>
<organism evidence="2 4">
    <name type="scientific">Adineta steineri</name>
    <dbReference type="NCBI Taxonomy" id="433720"/>
    <lineage>
        <taxon>Eukaryota</taxon>
        <taxon>Metazoa</taxon>
        <taxon>Spiralia</taxon>
        <taxon>Gnathifera</taxon>
        <taxon>Rotifera</taxon>
        <taxon>Eurotatoria</taxon>
        <taxon>Bdelloidea</taxon>
        <taxon>Adinetida</taxon>
        <taxon>Adinetidae</taxon>
        <taxon>Adineta</taxon>
    </lineage>
</organism>
<feature type="compositionally biased region" description="Basic residues" evidence="1">
    <location>
        <begin position="72"/>
        <end position="87"/>
    </location>
</feature>
<feature type="compositionally biased region" description="Low complexity" evidence="1">
    <location>
        <begin position="93"/>
        <end position="128"/>
    </location>
</feature>
<evidence type="ECO:0000313" key="2">
    <source>
        <dbReference type="EMBL" id="CAF1487048.1"/>
    </source>
</evidence>
<dbReference type="OrthoDB" id="10072164at2759"/>
<comment type="caution">
    <text evidence="2">The sequence shown here is derived from an EMBL/GenBank/DDBJ whole genome shotgun (WGS) entry which is preliminary data.</text>
</comment>
<dbReference type="AlphaFoldDB" id="A0A815S938"/>
<feature type="compositionally biased region" description="Polar residues" evidence="1">
    <location>
        <begin position="55"/>
        <end position="68"/>
    </location>
</feature>